<comment type="subcellular location">
    <subcellularLocation>
        <location evidence="3">Nucleus</location>
    </subcellularLocation>
</comment>
<dbReference type="InterPro" id="IPR034136">
    <property type="entry name" value="TOPRIM_Topo6A/Spo11"/>
</dbReference>
<dbReference type="GO" id="GO:0003677">
    <property type="term" value="F:DNA binding"/>
    <property type="evidence" value="ECO:0007669"/>
    <property type="project" value="UniProtKB-UniRule"/>
</dbReference>
<dbReference type="PRINTS" id="PR01551">
    <property type="entry name" value="SPO11HOMOLOG"/>
</dbReference>
<evidence type="ECO:0000256" key="2">
    <source>
        <dbReference type="ARBA" id="ARBA00001946"/>
    </source>
</evidence>
<dbReference type="InterPro" id="IPR013049">
    <property type="entry name" value="Spo11/TopoVI_A_N"/>
</dbReference>
<dbReference type="Pfam" id="PF04406">
    <property type="entry name" value="TP6A_N"/>
    <property type="match status" value="1"/>
</dbReference>
<evidence type="ECO:0000256" key="3">
    <source>
        <dbReference type="ARBA" id="ARBA00004123"/>
    </source>
</evidence>
<evidence type="ECO:0000256" key="4">
    <source>
        <dbReference type="ARBA" id="ARBA00006559"/>
    </source>
</evidence>
<evidence type="ECO:0000256" key="6">
    <source>
        <dbReference type="ARBA" id="ARBA00022723"/>
    </source>
</evidence>
<dbReference type="Proteomes" id="UP001318040">
    <property type="component" value="Chromosome 43"/>
</dbReference>
<sequence>MSLPRLSRAEGPGVLRPLSAAGNDGFFAALDQLRLAQLRAVSTTTSSSSSSPQQPAFVSTRRLGREEVLRAIEDVAGEVLASIARKQAPSLSFVYRHSWATVRFNKEVGLQMLPELVLREQKFTMQCSMLNLCMTMKVLHMIYNLVQTNQNSTKRDLYYQYPTVFRSQTIVNNIVDNIACLLRVPRDCLHVQSTSKGCVAGNLCYIEEDGTKISCTCSSNGMLVSNNVHGMHNLTTQARFVLVVEKDATFQHLLDDDFCKRFHPCIMVTGKGIPDLNTRLLVRKLWDTFHIPTLALVDADPHGFEIMTIYKYGSLSMSFDAANLTVPTLCWLGVLPSEIERWNIPTTVLLPLSDRDQRKLRGLLGRPFMELHPEWRNELEIMQARAVKAEMQALESVSPGLLSRYYLPNKLQFGGWL</sequence>
<dbReference type="InterPro" id="IPR036388">
    <property type="entry name" value="WH-like_DNA-bd_sf"/>
</dbReference>
<gene>
    <name evidence="16" type="primary">SPO11</name>
</gene>
<evidence type="ECO:0000256" key="1">
    <source>
        <dbReference type="ARBA" id="ARBA00000185"/>
    </source>
</evidence>
<dbReference type="GO" id="GO:0000228">
    <property type="term" value="C:nuclear chromosome"/>
    <property type="evidence" value="ECO:0007669"/>
    <property type="project" value="TreeGrafter"/>
</dbReference>
<evidence type="ECO:0000259" key="13">
    <source>
        <dbReference type="Pfam" id="PF04406"/>
    </source>
</evidence>
<keyword evidence="6" id="KW-0479">Metal-binding</keyword>
<comment type="similarity">
    <text evidence="4 12">Belongs to the TOP6A family.</text>
</comment>
<comment type="cofactor">
    <cofactor evidence="2">
        <name>Mg(2+)</name>
        <dbReference type="ChEBI" id="CHEBI:18420"/>
    </cofactor>
</comment>
<dbReference type="PRINTS" id="PR01550">
    <property type="entry name" value="TOP6AFAMILY"/>
</dbReference>
<keyword evidence="7" id="KW-0460">Magnesium</keyword>
<dbReference type="GO" id="GO:0003918">
    <property type="term" value="F:DNA topoisomerase type II (double strand cut, ATP-hydrolyzing) activity"/>
    <property type="evidence" value="ECO:0007669"/>
    <property type="project" value="UniProtKB-UniRule"/>
</dbReference>
<evidence type="ECO:0000256" key="12">
    <source>
        <dbReference type="PROSITE-ProRule" id="PRU01385"/>
    </source>
</evidence>
<dbReference type="PROSITE" id="PS52041">
    <property type="entry name" value="TOPO_IIB"/>
    <property type="match status" value="1"/>
</dbReference>
<dbReference type="InterPro" id="IPR002815">
    <property type="entry name" value="Spo11/TopoVI_A"/>
</dbReference>
<evidence type="ECO:0000256" key="5">
    <source>
        <dbReference type="ARBA" id="ARBA00012895"/>
    </source>
</evidence>
<name>A0AAJ7TZ65_PETMA</name>
<dbReference type="CTD" id="23626"/>
<dbReference type="Gene3D" id="1.10.10.10">
    <property type="entry name" value="Winged helix-like DNA-binding domain superfamily/Winged helix DNA-binding domain"/>
    <property type="match status" value="1"/>
</dbReference>
<evidence type="ECO:0000256" key="8">
    <source>
        <dbReference type="ARBA" id="ARBA00023029"/>
    </source>
</evidence>
<keyword evidence="11" id="KW-0539">Nucleus</keyword>
<proteinExistence type="inferred from homology"/>
<dbReference type="GO" id="GO:0005524">
    <property type="term" value="F:ATP binding"/>
    <property type="evidence" value="ECO:0007669"/>
    <property type="project" value="InterPro"/>
</dbReference>
<dbReference type="KEGG" id="pmrn:116951613"/>
<dbReference type="InterPro" id="IPR013048">
    <property type="entry name" value="Meiotic_Spo11"/>
</dbReference>
<dbReference type="EC" id="5.6.2.2" evidence="5"/>
<evidence type="ECO:0000256" key="7">
    <source>
        <dbReference type="ARBA" id="ARBA00022842"/>
    </source>
</evidence>
<dbReference type="GO" id="GO:0046872">
    <property type="term" value="F:metal ion binding"/>
    <property type="evidence" value="ECO:0007669"/>
    <property type="project" value="UniProtKB-KW"/>
</dbReference>
<keyword evidence="8 12" id="KW-0799">Topoisomerase</keyword>
<evidence type="ECO:0000313" key="16">
    <source>
        <dbReference type="RefSeq" id="XP_032826274.1"/>
    </source>
</evidence>
<dbReference type="GO" id="GO:0042138">
    <property type="term" value="P:meiotic DNA double-strand break formation"/>
    <property type="evidence" value="ECO:0007669"/>
    <property type="project" value="InterPro"/>
</dbReference>
<protein>
    <recommendedName>
        <fullName evidence="5">DNA topoisomerase (ATP-hydrolyzing)</fullName>
        <ecNumber evidence="5">5.6.2.2</ecNumber>
    </recommendedName>
</protein>
<keyword evidence="10 12" id="KW-0413">Isomerase</keyword>
<dbReference type="GO" id="GO:0007131">
    <property type="term" value="P:reciprocal meiotic recombination"/>
    <property type="evidence" value="ECO:0007669"/>
    <property type="project" value="TreeGrafter"/>
</dbReference>
<dbReference type="SUPFAM" id="SSF56726">
    <property type="entry name" value="DNA topoisomerase IV, alpha subunit"/>
    <property type="match status" value="1"/>
</dbReference>
<evidence type="ECO:0000259" key="14">
    <source>
        <dbReference type="Pfam" id="PF21180"/>
    </source>
</evidence>
<dbReference type="PANTHER" id="PTHR10848">
    <property type="entry name" value="MEIOTIC RECOMBINATION PROTEIN SPO11"/>
    <property type="match status" value="1"/>
</dbReference>
<dbReference type="RefSeq" id="XP_032826274.1">
    <property type="nucleotide sequence ID" value="XM_032970383.1"/>
</dbReference>
<evidence type="ECO:0000313" key="15">
    <source>
        <dbReference type="Proteomes" id="UP001318040"/>
    </source>
</evidence>
<organism evidence="15 16">
    <name type="scientific">Petromyzon marinus</name>
    <name type="common">Sea lamprey</name>
    <dbReference type="NCBI Taxonomy" id="7757"/>
    <lineage>
        <taxon>Eukaryota</taxon>
        <taxon>Metazoa</taxon>
        <taxon>Chordata</taxon>
        <taxon>Craniata</taxon>
        <taxon>Vertebrata</taxon>
        <taxon>Cyclostomata</taxon>
        <taxon>Hyperoartia</taxon>
        <taxon>Petromyzontiformes</taxon>
        <taxon>Petromyzontidae</taxon>
        <taxon>Petromyzon</taxon>
    </lineage>
</organism>
<dbReference type="CDD" id="cd00223">
    <property type="entry name" value="TOPRIM_TopoIIB_SPO"/>
    <property type="match status" value="1"/>
</dbReference>
<evidence type="ECO:0000256" key="11">
    <source>
        <dbReference type="ARBA" id="ARBA00023242"/>
    </source>
</evidence>
<keyword evidence="9 12" id="KW-0238">DNA-binding</keyword>
<accession>A0AAJ7TZ65</accession>
<evidence type="ECO:0000256" key="10">
    <source>
        <dbReference type="ARBA" id="ARBA00023235"/>
    </source>
</evidence>
<dbReference type="GO" id="GO:0000706">
    <property type="term" value="P:meiotic DNA double-strand break processing"/>
    <property type="evidence" value="ECO:0007669"/>
    <property type="project" value="TreeGrafter"/>
</dbReference>
<comment type="catalytic activity">
    <reaction evidence="1 12">
        <text>ATP-dependent breakage, passage and rejoining of double-stranded DNA.</text>
        <dbReference type="EC" id="5.6.2.2"/>
    </reaction>
</comment>
<reference evidence="16" key="1">
    <citation type="submission" date="2025-08" db="UniProtKB">
        <authorList>
            <consortium name="RefSeq"/>
        </authorList>
    </citation>
    <scope>IDENTIFICATION</scope>
    <source>
        <tissue evidence="16">Sperm</tissue>
    </source>
</reference>
<feature type="domain" description="Topoisomerase 6 subunit A/Spo11 TOPRIM" evidence="14">
    <location>
        <begin position="240"/>
        <end position="411"/>
    </location>
</feature>
<dbReference type="PANTHER" id="PTHR10848:SF0">
    <property type="entry name" value="MEIOTIC RECOMBINATION PROTEIN SPO11"/>
    <property type="match status" value="1"/>
</dbReference>
<dbReference type="AlphaFoldDB" id="A0AAJ7TZ65"/>
<dbReference type="Gene3D" id="3.40.1360.10">
    <property type="match status" value="1"/>
</dbReference>
<feature type="domain" description="Spo11/DNA topoisomerase VI subunit A N-terminal" evidence="13">
    <location>
        <begin position="132"/>
        <end position="191"/>
    </location>
</feature>
<keyword evidence="15" id="KW-1185">Reference proteome</keyword>
<dbReference type="InterPro" id="IPR036078">
    <property type="entry name" value="Spo11/TopoVI_A_sf"/>
</dbReference>
<evidence type="ECO:0000256" key="9">
    <source>
        <dbReference type="ARBA" id="ARBA00023125"/>
    </source>
</evidence>
<dbReference type="Pfam" id="PF21180">
    <property type="entry name" value="TOP6A-Spo11_Toprim"/>
    <property type="match status" value="1"/>
</dbReference>
<feature type="active site" description="O-(5'-phospho-DNA)-tyrosine intermediate" evidence="12">
    <location>
        <position position="159"/>
    </location>
</feature>
<dbReference type="FunFam" id="3.40.1360.10:FF:000003">
    <property type="entry name" value="DNA topoisomerase 6 subunit A"/>
    <property type="match status" value="1"/>
</dbReference>